<dbReference type="AlphaFoldDB" id="A0A8A4TGP8"/>
<feature type="transmembrane region" description="Helical" evidence="6">
    <location>
        <begin position="64"/>
        <end position="85"/>
    </location>
</feature>
<feature type="transmembrane region" description="Helical" evidence="6">
    <location>
        <begin position="123"/>
        <end position="140"/>
    </location>
</feature>
<keyword evidence="5 6" id="KW-0472">Membrane</keyword>
<accession>A0A8A4TGP8</accession>
<evidence type="ECO:0000256" key="3">
    <source>
        <dbReference type="ARBA" id="ARBA00022692"/>
    </source>
</evidence>
<evidence type="ECO:0000259" key="7">
    <source>
        <dbReference type="Pfam" id="PF00892"/>
    </source>
</evidence>
<evidence type="ECO:0000313" key="9">
    <source>
        <dbReference type="Proteomes" id="UP000663929"/>
    </source>
</evidence>
<dbReference type="InterPro" id="IPR037185">
    <property type="entry name" value="EmrE-like"/>
</dbReference>
<dbReference type="GO" id="GO:0005886">
    <property type="term" value="C:plasma membrane"/>
    <property type="evidence" value="ECO:0007669"/>
    <property type="project" value="UniProtKB-SubCell"/>
</dbReference>
<organism evidence="8 9">
    <name type="scientific">Sulfidibacter corallicola</name>
    <dbReference type="NCBI Taxonomy" id="2818388"/>
    <lineage>
        <taxon>Bacteria</taxon>
        <taxon>Pseudomonadati</taxon>
        <taxon>Acidobacteriota</taxon>
        <taxon>Holophagae</taxon>
        <taxon>Acanthopleuribacterales</taxon>
        <taxon>Acanthopleuribacteraceae</taxon>
        <taxon>Sulfidibacter</taxon>
    </lineage>
</organism>
<keyword evidence="4 6" id="KW-1133">Transmembrane helix</keyword>
<feature type="transmembrane region" description="Helical" evidence="6">
    <location>
        <begin position="214"/>
        <end position="240"/>
    </location>
</feature>
<name>A0A8A4TGP8_SULCO</name>
<dbReference type="InterPro" id="IPR050638">
    <property type="entry name" value="AA-Vitamin_Transporters"/>
</dbReference>
<evidence type="ECO:0000256" key="2">
    <source>
        <dbReference type="ARBA" id="ARBA00022475"/>
    </source>
</evidence>
<feature type="transmembrane region" description="Helical" evidence="6">
    <location>
        <begin position="247"/>
        <end position="268"/>
    </location>
</feature>
<proteinExistence type="predicted"/>
<protein>
    <submittedName>
        <fullName evidence="8">EamA family transporter</fullName>
    </submittedName>
</protein>
<feature type="transmembrane region" description="Helical" evidence="6">
    <location>
        <begin position="280"/>
        <end position="298"/>
    </location>
</feature>
<dbReference type="EMBL" id="CP071793">
    <property type="protein sequence ID" value="QTD48730.1"/>
    <property type="molecule type" value="Genomic_DNA"/>
</dbReference>
<dbReference type="PANTHER" id="PTHR32322:SF18">
    <property type="entry name" value="S-ADENOSYLMETHIONINE_S-ADENOSYLHOMOCYSTEINE TRANSPORTER"/>
    <property type="match status" value="1"/>
</dbReference>
<dbReference type="KEGG" id="scor:J3U87_24380"/>
<gene>
    <name evidence="8" type="ORF">J3U87_24380</name>
</gene>
<dbReference type="InterPro" id="IPR000620">
    <property type="entry name" value="EamA_dom"/>
</dbReference>
<keyword evidence="3 6" id="KW-0812">Transmembrane</keyword>
<dbReference type="PANTHER" id="PTHR32322">
    <property type="entry name" value="INNER MEMBRANE TRANSPORTER"/>
    <property type="match status" value="1"/>
</dbReference>
<evidence type="ECO:0000313" key="8">
    <source>
        <dbReference type="EMBL" id="QTD48730.1"/>
    </source>
</evidence>
<dbReference type="Proteomes" id="UP000663929">
    <property type="component" value="Chromosome"/>
</dbReference>
<keyword evidence="2" id="KW-1003">Cell membrane</keyword>
<keyword evidence="9" id="KW-1185">Reference proteome</keyword>
<feature type="transmembrane region" description="Helical" evidence="6">
    <location>
        <begin position="91"/>
        <end position="111"/>
    </location>
</feature>
<feature type="transmembrane region" description="Helical" evidence="6">
    <location>
        <begin position="35"/>
        <end position="52"/>
    </location>
</feature>
<feature type="transmembrane region" description="Helical" evidence="6">
    <location>
        <begin position="146"/>
        <end position="162"/>
    </location>
</feature>
<feature type="domain" description="EamA" evidence="7">
    <location>
        <begin position="3"/>
        <end position="136"/>
    </location>
</feature>
<dbReference type="RefSeq" id="WP_237378382.1">
    <property type="nucleotide sequence ID" value="NZ_CP071793.1"/>
</dbReference>
<reference evidence="8" key="1">
    <citation type="submission" date="2021-03" db="EMBL/GenBank/DDBJ databases">
        <title>Acanthopleuribacteraceae sp. M133.</title>
        <authorList>
            <person name="Wang G."/>
        </authorList>
    </citation>
    <scope>NUCLEOTIDE SEQUENCE</scope>
    <source>
        <strain evidence="8">M133</strain>
    </source>
</reference>
<evidence type="ECO:0000256" key="6">
    <source>
        <dbReference type="SAM" id="Phobius"/>
    </source>
</evidence>
<feature type="transmembrane region" description="Helical" evidence="6">
    <location>
        <begin position="183"/>
        <end position="202"/>
    </location>
</feature>
<feature type="domain" description="EamA" evidence="7">
    <location>
        <begin position="151"/>
        <end position="290"/>
    </location>
</feature>
<dbReference type="SUPFAM" id="SSF103481">
    <property type="entry name" value="Multidrug resistance efflux transporter EmrE"/>
    <property type="match status" value="2"/>
</dbReference>
<evidence type="ECO:0000256" key="5">
    <source>
        <dbReference type="ARBA" id="ARBA00023136"/>
    </source>
</evidence>
<sequence length="313" mass="33474">MAYALFALMCAIYGTTFLAIKVGLNHGLAPLFSSGVRFFAAALIMLFLLHLTKKLHIPKTGRQWWDLVKIGAYTTTLCFAAVYWGEQYVSSGLAALVSAASPLAIAVLYNASQGKRITVGQGLGFGLAMLGVLMVVWPTLDLNASTMVVLALVVLVIGELFYSSGSVQGARLIRDSGIDPLSVNAWQSLFGGVILILLSLVFEPASWTVDAFDIGLPALASLAYLTLLGTVVAASIYFWLMQRISPLFAATWLYISPVIAVLAGALVLHEPIGNTTLPGTAVILTGVFFANDGHGFIARRRHAARQRRLAGGW</sequence>
<evidence type="ECO:0000256" key="1">
    <source>
        <dbReference type="ARBA" id="ARBA00004651"/>
    </source>
</evidence>
<dbReference type="Pfam" id="PF00892">
    <property type="entry name" value="EamA"/>
    <property type="match status" value="2"/>
</dbReference>
<comment type="subcellular location">
    <subcellularLocation>
        <location evidence="1">Cell membrane</location>
        <topology evidence="1">Multi-pass membrane protein</topology>
    </subcellularLocation>
</comment>
<evidence type="ECO:0000256" key="4">
    <source>
        <dbReference type="ARBA" id="ARBA00022989"/>
    </source>
</evidence>